<feature type="compositionally biased region" description="Basic and acidic residues" evidence="14">
    <location>
        <begin position="343"/>
        <end position="352"/>
    </location>
</feature>
<feature type="compositionally biased region" description="Basic residues" evidence="14">
    <location>
        <begin position="2183"/>
        <end position="2195"/>
    </location>
</feature>
<dbReference type="InterPro" id="IPR013083">
    <property type="entry name" value="Znf_RING/FYVE/PHD"/>
</dbReference>
<dbReference type="PROSITE" id="PS50014">
    <property type="entry name" value="BROMODOMAIN_2"/>
    <property type="match status" value="1"/>
</dbReference>
<feature type="compositionally biased region" description="Low complexity" evidence="14">
    <location>
        <begin position="743"/>
        <end position="761"/>
    </location>
</feature>
<dbReference type="CDD" id="cd05503">
    <property type="entry name" value="Bromo_BAZ2A_B_like"/>
    <property type="match status" value="1"/>
</dbReference>
<sequence>MDSNNHFNYGTHSSANSGLKLSSGDSLYTNGSSMSFPQQGKNMNGEMNVNGVTTVLGSSVPGSHPPSAPYPHLSNHHQSSVGYDYLWGGHPQYGPAVSNSPAHGMHQKQSTPGMVQPQSQHQFQGHGQYQLNGGIESSHQAPVSGPANMPLTGNQYWNRSNPGTQQMSYNSHGMYGTYQSQAHPGITPPQHHQQQSLQATPHQASQQHFHSSQPLPHHRHQQHQQPQHYGMMPNGMPYYQHQHPSLSSPQQQQQQPPPQQQTQPQAQAQMMPPASQNFTPPRGSPQHHSLGRGSTGSPLPVGMSSAQMMSPSAVQDSGSPKGHSRERSPHSSNVGMSSPMQGHTRETVREVDTSYNGSDRSPVAQRLPKTDSHQSKPPAAHVGPPSDYRQLSEQPAAQRPEMSSPVRDPAVNPPPQSQLSVATANTSVSLTKSSTPPQVSAAPAFSGSPTSEAGPTIISSPDVESTSPQISTPPSVSFAPSPTAAPRLSSPPLMVQGLRPPPPGMSDISPAGFKHLLVGSSSTSSLPVSPSKLSTPLASTDSLSRPAAVSSVSSSLESAFHQKPATVSGLPVQQSPPSIVSASTYSEPSLLVERQMVQESKPPLMPPRFSDASGGQHEKPGPPKLISDSVAANSLSGGLAPSQMSLLGPSTLTPPGPCSLPSASPSSVEKTPLVGSEPAFTLQGQKYTPQAVDLGLSIASSPPGGMNLPSITDHVSPTVRPLSTLPLLTTQASRTAPLPSPPALVSVPPVTGTSSGVVQSSDLERHPPNTAPPRVLKQSPSKSEHHGHCEDRKALADKRNENAEEHLPLLDSGLVRMPQLEAPESHKSESQPPKSLSELPGKTLQTTLAPDQKPKNGQTDSENHHMPSDVWAAEDCTIDQAPLRKSPYLSRTSFANSSHPASQYDGNSTCNTPSGISVDSTLEKTSLLGGDSSWIEDSTHFDNSFHVRKGNSQFDNTSCAEEEPSSIFDNSVDSSFSVEDSRDNTLDSTREGETSEAEETRNGCEITGESVMESSLDNTSQTEEPPVDLSDVSNTHLFVSSQQGPEAGWDPRGHDTPDSSGGINTKIAADDTMTPPSFKMRDENFIAFSTPAQSPAVHPLQQVTDQTLPAAGGNLKTPGKPRKPRTTKAIWIKPAAPEEVQPKPRGRTPKVEKMKSNEQEGTNVEPAKGRKRKKSLKVDAHETSGEAGPSTEEVDPITATIDAVLANASSISPTVEKAKKMKRVKKQDAETAGDDADENDDSSTAGESGRRRVATEEQVQFPLLHGWKREIRVKKMENRMKGETWYYTPCGRRMKQFPEIIKYLKKHTDSVVTREHFSFSPRMPVGDFYEERETPEGVKWVLLANEEVPSMIMAITGRRGRPPNPDKEKPRRVRAVKGGQVRRPGRPPKPKMIDFLSKVDAKLLKRLEAKEALTEEEKEKLAKIKKKMKRKARMKRREDAKIKKMRDEKKRAKLEQEAQHLEAKAEPTDPSAPQASQPASESAAEPKNLGRRRSIKVEPTPPVQQTDTERVAQGKRVLGARSKAKALAKAQAEAEAAAQAVLAAKRAAERRAQAQRRMEERKRQQLIAEELKKPTEDMCLTDHKPLPELSRIPGVVLSGTAFAHCLAVVEFLHGYGKVIGLNIPKDIPSLATLQEGLLGLGDSQGELQDLLIKLVEAALHDPGLPSYYQSVKILGEKLVELELSRSTVSEVLRIFLEAHGYETEVCNTLRTKPFHALPPDTKAAILGFLVEELNSSNTVINDIDNTVENMTTYRKNKWIIEGKLRKLKAVLSRRTGRSEEELCFEERRRSARVAEEENLSLEESGVILERGNRRARKEEPKLSDSESPTNASIPELERQIDKLTKRQAFFRKKLLQSSHSMRAILLGQDRYRRRYLALPHLGGVLVEGPEELLTSGEVLIAEVPVTFLKKEPKKEPKVEEAPLPTTPPPTLPSSPTSATPGQAQTFSAEEEDPLPGTASLMSRPRGRGRPRKIKPEVELHLRTAKIRRRRRSSVRSRSEEGPGSPNSGTQDLTQAAFQSWLSQSQEAVMNGTCSSAGEAPEGNRPEESVKEMAEKQGQWFNLLPKQPCDDNSLTELQTPTSPSSPPKLLPQIPSALSALTAPLVQPDPLLPCLPPADPVVPAPPALQDIPPTGPGCAVPASSPPTNPQLLPTPNLPAPSTPATPARPARRRRRGSRGSSPARRGPRGAAAKRRGRPPNSVFQELEQQYFTQLVVKPIPASMVRGWWWIKTPEELFITLQSLHPRGIREKVLHKHLAKHMESLAEICTKPINDPIFELKVEEKDALLEALQQPWQVQEKTVETDISALQWVEDLEQRVIAADLHLKALPQSAMTDAETTTDAPMAEFQPYTIPDPDSTRDDLQYYEHDADPRDDWIVRTKKEWSGLPRIATHPLDLGVLRLANLERNIERRYLKEPLWNPAEVMRLAPLTPTPGEEHPMDVISLESEITSRLRTWRQALDRCRSAPQLCLCLLQLEKAIAWERSVTKVTCQVCKKGDNDECLLLCDGCDRGCHMYCLRPKITQIPEGDWFCPTCVAKDEDDSLRLSKKRTRVKKRRYEDDSSEDEVTTRRSGGMTTRHKDVTTPPSSSRHSGEGSSAKRRRMTTRNQPDLTFCEIILMEMEAHADAWPFLEPVNPRLVPGYRRIIKNPMDFLTMRERLLQGGYLSCEEFAADAQLVFNNCELFNEDTSEVGMAGHSMRRFFESRWAEFYSNKEK</sequence>
<dbReference type="PROSITE" id="PS50982">
    <property type="entry name" value="MBD"/>
    <property type="match status" value="1"/>
</dbReference>
<feature type="region of interest" description="Disordered" evidence="14">
    <location>
        <begin position="1912"/>
        <end position="2091"/>
    </location>
</feature>
<dbReference type="GO" id="GO:0005634">
    <property type="term" value="C:nucleus"/>
    <property type="evidence" value="ECO:0007669"/>
    <property type="project" value="UniProtKB-SubCell"/>
</dbReference>
<evidence type="ECO:0000259" key="17">
    <source>
        <dbReference type="PROSITE" id="PS50827"/>
    </source>
</evidence>
<keyword evidence="8 11" id="KW-0103">Bromodomain</keyword>
<evidence type="ECO:0000256" key="9">
    <source>
        <dbReference type="ARBA" id="ARBA00023163"/>
    </source>
</evidence>
<dbReference type="Ensembl" id="ENSMZET00005036080.1">
    <property type="protein sequence ID" value="ENSMZEP00005034840.1"/>
    <property type="gene ID" value="ENSMZEG00005026049.1"/>
</dbReference>
<evidence type="ECO:0000313" key="20">
    <source>
        <dbReference type="Proteomes" id="UP000265160"/>
    </source>
</evidence>
<feature type="compositionally biased region" description="Basic and acidic residues" evidence="14">
    <location>
        <begin position="1810"/>
        <end position="1824"/>
    </location>
</feature>
<evidence type="ECO:0000256" key="2">
    <source>
        <dbReference type="ARBA" id="ARBA00007444"/>
    </source>
</evidence>
<proteinExistence type="inferred from homology"/>
<comment type="similarity">
    <text evidence="2">Belongs to the WAL family.</text>
</comment>
<feature type="compositionally biased region" description="Basic and acidic residues" evidence="14">
    <location>
        <begin position="1149"/>
        <end position="1158"/>
    </location>
</feature>
<protein>
    <submittedName>
        <fullName evidence="19">Bromodomain adjacent to zinc finger domain, 2A</fullName>
    </submittedName>
</protein>
<dbReference type="PANTHER" id="PTHR45915">
    <property type="entry name" value="TRANSCRIPTION INTERMEDIARY FACTOR"/>
    <property type="match status" value="1"/>
</dbReference>
<dbReference type="InterPro" id="IPR036427">
    <property type="entry name" value="Bromodomain-like_sf"/>
</dbReference>
<dbReference type="GeneTree" id="ENSGT00940000159490"/>
<feature type="compositionally biased region" description="Low complexity" evidence="14">
    <location>
        <begin position="1471"/>
        <end position="1486"/>
    </location>
</feature>
<feature type="region of interest" description="Disordered" evidence="14">
    <location>
        <begin position="892"/>
        <end position="917"/>
    </location>
</feature>
<keyword evidence="9" id="KW-0804">Transcription</keyword>
<evidence type="ECO:0000259" key="16">
    <source>
        <dbReference type="PROSITE" id="PS50016"/>
    </source>
</evidence>
<feature type="compositionally biased region" description="Basic residues" evidence="14">
    <location>
        <begin position="1982"/>
        <end position="1994"/>
    </location>
</feature>
<feature type="region of interest" description="Disordered" evidence="14">
    <location>
        <begin position="1424"/>
        <end position="1516"/>
    </location>
</feature>
<dbReference type="PANTHER" id="PTHR45915:SF5">
    <property type="entry name" value="BROMODOMAIN ADJACENT TO ZINC FINGER DOMAIN PROTEIN 2A"/>
    <property type="match status" value="1"/>
</dbReference>
<dbReference type="CDD" id="cd01397">
    <property type="entry name" value="HAT_MBD"/>
    <property type="match status" value="1"/>
</dbReference>
<keyword evidence="4 12" id="KW-0863">Zinc-finger</keyword>
<dbReference type="CDD" id="cd15545">
    <property type="entry name" value="PHD_BAZ2A_like"/>
    <property type="match status" value="1"/>
</dbReference>
<dbReference type="InterPro" id="IPR016177">
    <property type="entry name" value="DNA-bd_dom_sf"/>
</dbReference>
<feature type="coiled-coil region" evidence="13">
    <location>
        <begin position="1527"/>
        <end position="1569"/>
    </location>
</feature>
<dbReference type="SUPFAM" id="SSF54171">
    <property type="entry name" value="DNA-binding domain"/>
    <property type="match status" value="1"/>
</dbReference>
<feature type="region of interest" description="Disordered" evidence="14">
    <location>
        <begin position="726"/>
        <end position="866"/>
    </location>
</feature>
<evidence type="ECO:0000256" key="6">
    <source>
        <dbReference type="ARBA" id="ARBA00023015"/>
    </source>
</evidence>
<feature type="domain" description="Bromo" evidence="15">
    <location>
        <begin position="2620"/>
        <end position="2690"/>
    </location>
</feature>
<feature type="compositionally biased region" description="Low complexity" evidence="14">
    <location>
        <begin position="240"/>
        <end position="276"/>
    </location>
</feature>
<feature type="compositionally biased region" description="Polar residues" evidence="14">
    <location>
        <begin position="417"/>
        <end position="438"/>
    </location>
</feature>
<comment type="subcellular location">
    <subcellularLocation>
        <location evidence="1">Nucleus</location>
    </subcellularLocation>
</comment>
<dbReference type="SMART" id="SM00297">
    <property type="entry name" value="BROMO"/>
    <property type="match status" value="1"/>
</dbReference>
<keyword evidence="5" id="KW-0862">Zinc</keyword>
<dbReference type="PROSITE" id="PS50016">
    <property type="entry name" value="ZF_PHD_2"/>
    <property type="match status" value="1"/>
</dbReference>
<dbReference type="SMART" id="SM00391">
    <property type="entry name" value="MBD"/>
    <property type="match status" value="1"/>
</dbReference>
<evidence type="ECO:0000256" key="1">
    <source>
        <dbReference type="ARBA" id="ARBA00004123"/>
    </source>
</evidence>
<dbReference type="InterPro" id="IPR037374">
    <property type="entry name" value="BAZ2A/B_Bromo"/>
</dbReference>
<feature type="compositionally biased region" description="Polar residues" evidence="14">
    <location>
        <begin position="330"/>
        <end position="341"/>
    </location>
</feature>
<dbReference type="Gene3D" id="1.20.920.10">
    <property type="entry name" value="Bromodomain-like"/>
    <property type="match status" value="1"/>
</dbReference>
<feature type="compositionally biased region" description="Polar residues" evidence="14">
    <location>
        <begin position="447"/>
        <end position="480"/>
    </location>
</feature>
<dbReference type="Pfam" id="PF01429">
    <property type="entry name" value="MBD"/>
    <property type="match status" value="1"/>
</dbReference>
<dbReference type="SUPFAM" id="SSF47370">
    <property type="entry name" value="Bromodomain"/>
    <property type="match status" value="1"/>
</dbReference>
<dbReference type="Gene3D" id="3.30.40.10">
    <property type="entry name" value="Zinc/RING finger domain, C3HC4 (zinc finger)"/>
    <property type="match status" value="1"/>
</dbReference>
<evidence type="ECO:0000256" key="13">
    <source>
        <dbReference type="SAM" id="Coils"/>
    </source>
</evidence>
<reference evidence="19" key="2">
    <citation type="submission" date="2025-08" db="UniProtKB">
        <authorList>
            <consortium name="Ensembl"/>
        </authorList>
    </citation>
    <scope>IDENTIFICATION</scope>
</reference>
<dbReference type="InterPro" id="IPR018359">
    <property type="entry name" value="Bromodomain_CS"/>
</dbReference>
<feature type="compositionally biased region" description="Low complexity" evidence="14">
    <location>
        <begin position="2585"/>
        <end position="2594"/>
    </location>
</feature>
<feature type="compositionally biased region" description="Polar residues" evidence="14">
    <location>
        <begin position="571"/>
        <end position="587"/>
    </location>
</feature>
<reference evidence="19" key="3">
    <citation type="submission" date="2025-09" db="UniProtKB">
        <authorList>
            <consortium name="Ensembl"/>
        </authorList>
    </citation>
    <scope>IDENTIFICATION</scope>
</reference>
<evidence type="ECO:0000256" key="3">
    <source>
        <dbReference type="ARBA" id="ARBA00022723"/>
    </source>
</evidence>
<dbReference type="FunFam" id="3.30.40.10:FF:000199">
    <property type="entry name" value="Bromodomain adjacent to zinc finger domain 2B"/>
    <property type="match status" value="1"/>
</dbReference>
<evidence type="ECO:0000256" key="5">
    <source>
        <dbReference type="ARBA" id="ARBA00022833"/>
    </source>
</evidence>
<keyword evidence="20" id="KW-1185">Reference proteome</keyword>
<dbReference type="GO" id="GO:0003677">
    <property type="term" value="F:DNA binding"/>
    <property type="evidence" value="ECO:0007669"/>
    <property type="project" value="InterPro"/>
</dbReference>
<dbReference type="GO" id="GO:0008270">
    <property type="term" value="F:zinc ion binding"/>
    <property type="evidence" value="ECO:0007669"/>
    <property type="project" value="UniProtKB-KW"/>
</dbReference>
<feature type="compositionally biased region" description="Polar residues" evidence="14">
    <location>
        <begin position="1012"/>
        <end position="1023"/>
    </location>
</feature>
<feature type="region of interest" description="Disordered" evidence="14">
    <location>
        <begin position="950"/>
        <end position="1075"/>
    </location>
</feature>
<feature type="compositionally biased region" description="Basic and acidic residues" evidence="14">
    <location>
        <begin position="2041"/>
        <end position="2054"/>
    </location>
</feature>
<evidence type="ECO:0000256" key="12">
    <source>
        <dbReference type="PROSITE-ProRule" id="PRU00146"/>
    </source>
</evidence>
<dbReference type="SMART" id="SM00571">
    <property type="entry name" value="DDT"/>
    <property type="match status" value="1"/>
</dbReference>
<keyword evidence="10" id="KW-0539">Nucleus</keyword>
<dbReference type="InterPro" id="IPR001965">
    <property type="entry name" value="Znf_PHD"/>
</dbReference>
<feature type="compositionally biased region" description="Basic and acidic residues" evidence="14">
    <location>
        <begin position="979"/>
        <end position="1002"/>
    </location>
</feature>
<name>A0A3P9DJA2_9CICH</name>
<dbReference type="InterPro" id="IPR011011">
    <property type="entry name" value="Znf_FYVE_PHD"/>
</dbReference>
<feature type="compositionally biased region" description="Polar residues" evidence="14">
    <location>
        <begin position="304"/>
        <end position="318"/>
    </location>
</feature>
<evidence type="ECO:0000256" key="4">
    <source>
        <dbReference type="ARBA" id="ARBA00022771"/>
    </source>
</evidence>
<dbReference type="InterPro" id="IPR019787">
    <property type="entry name" value="Znf_PHD-finger"/>
</dbReference>
<feature type="compositionally biased region" description="Low complexity" evidence="14">
    <location>
        <begin position="202"/>
        <end position="215"/>
    </location>
</feature>
<feature type="compositionally biased region" description="Polar residues" evidence="14">
    <location>
        <begin position="151"/>
        <end position="182"/>
    </location>
</feature>
<dbReference type="InterPro" id="IPR001739">
    <property type="entry name" value="Methyl_CpG_DNA-bd"/>
</dbReference>
<feature type="compositionally biased region" description="Polar residues" evidence="14">
    <location>
        <begin position="843"/>
        <end position="860"/>
    </location>
</feature>
<feature type="compositionally biased region" description="Polar residues" evidence="14">
    <location>
        <begin position="2004"/>
        <end position="2035"/>
    </location>
</feature>
<accession>A0A3P9DJA2</accession>
<dbReference type="RefSeq" id="XP_023010638.2">
    <property type="nucleotide sequence ID" value="XM_023154870.2"/>
</dbReference>
<feature type="compositionally biased region" description="Acidic residues" evidence="14">
    <location>
        <begin position="1231"/>
        <end position="1241"/>
    </location>
</feature>
<dbReference type="Proteomes" id="UP000265160">
    <property type="component" value="LG20"/>
</dbReference>
<dbReference type="SUPFAM" id="SSF57903">
    <property type="entry name" value="FYVE/PHD zinc finger"/>
    <property type="match status" value="1"/>
</dbReference>
<feature type="compositionally biased region" description="Polar residues" evidence="14">
    <location>
        <begin position="1031"/>
        <end position="1044"/>
    </location>
</feature>
<feature type="compositionally biased region" description="Polar residues" evidence="14">
    <location>
        <begin position="190"/>
        <end position="201"/>
    </location>
</feature>
<dbReference type="PRINTS" id="PR00503">
    <property type="entry name" value="BROMODOMAIN"/>
</dbReference>
<dbReference type="InterPro" id="IPR018501">
    <property type="entry name" value="DDT_dom"/>
</dbReference>
<evidence type="ECO:0000259" key="15">
    <source>
        <dbReference type="PROSITE" id="PS50014"/>
    </source>
</evidence>
<evidence type="ECO:0000256" key="7">
    <source>
        <dbReference type="ARBA" id="ARBA00023054"/>
    </source>
</evidence>
<feature type="compositionally biased region" description="Polar residues" evidence="14">
    <location>
        <begin position="37"/>
        <end position="61"/>
    </location>
</feature>
<organism evidence="19 20">
    <name type="scientific">Maylandia zebra</name>
    <name type="common">zebra mbuna</name>
    <dbReference type="NCBI Taxonomy" id="106582"/>
    <lineage>
        <taxon>Eukaryota</taxon>
        <taxon>Metazoa</taxon>
        <taxon>Chordata</taxon>
        <taxon>Craniata</taxon>
        <taxon>Vertebrata</taxon>
        <taxon>Euteleostomi</taxon>
        <taxon>Actinopterygii</taxon>
        <taxon>Neopterygii</taxon>
        <taxon>Teleostei</taxon>
        <taxon>Neoteleostei</taxon>
        <taxon>Acanthomorphata</taxon>
        <taxon>Ovalentaria</taxon>
        <taxon>Cichlomorphae</taxon>
        <taxon>Cichliformes</taxon>
        <taxon>Cichlidae</taxon>
        <taxon>African cichlids</taxon>
        <taxon>Pseudocrenilabrinae</taxon>
        <taxon>Haplochromini</taxon>
        <taxon>Maylandia</taxon>
        <taxon>Maylandia zebra complex</taxon>
    </lineage>
</organism>
<dbReference type="Pfam" id="PF00628">
    <property type="entry name" value="PHD"/>
    <property type="match status" value="1"/>
</dbReference>
<feature type="region of interest" description="Disordered" evidence="14">
    <location>
        <begin position="2123"/>
        <end position="2198"/>
    </location>
</feature>
<dbReference type="Pfam" id="PF02791">
    <property type="entry name" value="DDT"/>
    <property type="match status" value="1"/>
</dbReference>
<feature type="region of interest" description="Disordered" evidence="14">
    <location>
        <begin position="2548"/>
        <end position="2602"/>
    </location>
</feature>
<evidence type="ECO:0000256" key="11">
    <source>
        <dbReference type="PROSITE-ProRule" id="PRU00035"/>
    </source>
</evidence>
<feature type="compositionally biased region" description="Basic and acidic residues" evidence="14">
    <location>
        <begin position="1436"/>
        <end position="1467"/>
    </location>
</feature>
<evidence type="ECO:0000259" key="18">
    <source>
        <dbReference type="PROSITE" id="PS50982"/>
    </source>
</evidence>
<feature type="domain" description="MBD" evidence="18">
    <location>
        <begin position="1253"/>
        <end position="1324"/>
    </location>
</feature>
<dbReference type="KEGG" id="mze:101470380"/>
<feature type="compositionally biased region" description="Polar residues" evidence="14">
    <location>
        <begin position="950"/>
        <end position="959"/>
    </location>
</feature>
<feature type="region of interest" description="Disordered" evidence="14">
    <location>
        <begin position="1810"/>
        <end position="1836"/>
    </location>
</feature>
<evidence type="ECO:0000256" key="10">
    <source>
        <dbReference type="ARBA" id="ARBA00023242"/>
    </source>
</evidence>
<dbReference type="CTD" id="11176"/>
<feature type="compositionally biased region" description="Polar residues" evidence="14">
    <location>
        <begin position="97"/>
        <end position="141"/>
    </location>
</feature>
<feature type="compositionally biased region" description="Basic residues" evidence="14">
    <location>
        <begin position="1424"/>
        <end position="1435"/>
    </location>
</feature>
<feature type="domain" description="PHD-type" evidence="16">
    <location>
        <begin position="2486"/>
        <end position="2536"/>
    </location>
</feature>
<feature type="compositionally biased region" description="Low complexity" evidence="14">
    <location>
        <begin position="516"/>
        <end position="559"/>
    </location>
</feature>
<dbReference type="Gene3D" id="3.30.890.10">
    <property type="entry name" value="Methyl-cpg-binding Protein 2, Chain A"/>
    <property type="match status" value="1"/>
</dbReference>
<feature type="region of interest" description="Disordered" evidence="14">
    <location>
        <begin position="1356"/>
        <end position="1392"/>
    </location>
</feature>
<feature type="compositionally biased region" description="Basic and acidic residues" evidence="14">
    <location>
        <begin position="782"/>
        <end position="808"/>
    </location>
</feature>
<dbReference type="InterPro" id="IPR001487">
    <property type="entry name" value="Bromodomain"/>
</dbReference>
<reference evidence="19 20" key="1">
    <citation type="journal article" date="2014" name="Nature">
        <title>The genomic substrate for adaptive radiation in African cichlid fish.</title>
        <authorList>
            <person name="Brawand D."/>
            <person name="Wagner C.E."/>
            <person name="Li Y.I."/>
            <person name="Malinsky M."/>
            <person name="Keller I."/>
            <person name="Fan S."/>
            <person name="Simakov O."/>
            <person name="Ng A.Y."/>
            <person name="Lim Z.W."/>
            <person name="Bezault E."/>
            <person name="Turner-Maier J."/>
            <person name="Johnson J."/>
            <person name="Alcazar R."/>
            <person name="Noh H.J."/>
            <person name="Russell P."/>
            <person name="Aken B."/>
            <person name="Alfoldi J."/>
            <person name="Amemiya C."/>
            <person name="Azzouzi N."/>
            <person name="Baroiller J.F."/>
            <person name="Barloy-Hubler F."/>
            <person name="Berlin A."/>
            <person name="Bloomquist R."/>
            <person name="Carleton K.L."/>
            <person name="Conte M.A."/>
            <person name="D'Cotta H."/>
            <person name="Eshel O."/>
            <person name="Gaffney L."/>
            <person name="Galibert F."/>
            <person name="Gante H.F."/>
            <person name="Gnerre S."/>
            <person name="Greuter L."/>
            <person name="Guyon R."/>
            <person name="Haddad N.S."/>
            <person name="Haerty W."/>
            <person name="Harris R.M."/>
            <person name="Hofmann H.A."/>
            <person name="Hourlier T."/>
            <person name="Hulata G."/>
            <person name="Jaffe D.B."/>
            <person name="Lara M."/>
            <person name="Lee A.P."/>
            <person name="MacCallum I."/>
            <person name="Mwaiko S."/>
            <person name="Nikaido M."/>
            <person name="Nishihara H."/>
            <person name="Ozouf-Costaz C."/>
            <person name="Penman D.J."/>
            <person name="Przybylski D."/>
            <person name="Rakotomanga M."/>
            <person name="Renn S.C.P."/>
            <person name="Ribeiro F.J."/>
            <person name="Ron M."/>
            <person name="Salzburger W."/>
            <person name="Sanchez-Pulido L."/>
            <person name="Santos M.E."/>
            <person name="Searle S."/>
            <person name="Sharpe T."/>
            <person name="Swofford R."/>
            <person name="Tan F.J."/>
            <person name="Williams L."/>
            <person name="Young S."/>
            <person name="Yin S."/>
            <person name="Okada N."/>
            <person name="Kocher T.D."/>
            <person name="Miska E.A."/>
            <person name="Lander E.S."/>
            <person name="Venkatesh B."/>
            <person name="Fernald R.D."/>
            <person name="Meyer A."/>
            <person name="Ponting C.P."/>
            <person name="Streelman J.T."/>
            <person name="Lindblad-Toh K."/>
            <person name="Seehausen O."/>
            <person name="Di Palma F."/>
        </authorList>
    </citation>
    <scope>NUCLEOTIDE SEQUENCE</scope>
</reference>
<feature type="domain" description="DDT" evidence="17">
    <location>
        <begin position="1599"/>
        <end position="1664"/>
    </location>
</feature>
<dbReference type="PROSITE" id="PS00633">
    <property type="entry name" value="BROMODOMAIN_1"/>
    <property type="match status" value="1"/>
</dbReference>
<dbReference type="STRING" id="106582.ENSMZEP00005034840"/>
<keyword evidence="7 13" id="KW-0175">Coiled coil</keyword>
<evidence type="ECO:0000256" key="14">
    <source>
        <dbReference type="SAM" id="MobiDB-lite"/>
    </source>
</evidence>
<dbReference type="InterPro" id="IPR017956">
    <property type="entry name" value="AT_hook_DNA-bd_motif"/>
</dbReference>
<feature type="compositionally biased region" description="Polar residues" evidence="14">
    <location>
        <begin position="967"/>
        <end position="978"/>
    </location>
</feature>
<feature type="region of interest" description="Disordered" evidence="14">
    <location>
        <begin position="1109"/>
        <end position="1195"/>
    </location>
</feature>
<evidence type="ECO:0000256" key="8">
    <source>
        <dbReference type="ARBA" id="ARBA00023117"/>
    </source>
</evidence>
<keyword evidence="3" id="KW-0479">Metal-binding</keyword>
<dbReference type="PROSITE" id="PS50827">
    <property type="entry name" value="DDT"/>
    <property type="match status" value="1"/>
</dbReference>
<feature type="region of interest" description="Disordered" evidence="14">
    <location>
        <begin position="37"/>
        <end position="75"/>
    </location>
</feature>
<feature type="region of interest" description="Disordered" evidence="14">
    <location>
        <begin position="94"/>
        <end position="682"/>
    </location>
</feature>
<dbReference type="GO" id="GO:0033553">
    <property type="term" value="C:rDNA heterochromatin"/>
    <property type="evidence" value="ECO:0007669"/>
    <property type="project" value="TreeGrafter"/>
</dbReference>
<keyword evidence="6" id="KW-0805">Transcription regulation</keyword>
<dbReference type="Pfam" id="PF00439">
    <property type="entry name" value="Bromodomain"/>
    <property type="match status" value="1"/>
</dbReference>
<dbReference type="SMART" id="SM00384">
    <property type="entry name" value="AT_hook"/>
    <property type="match status" value="5"/>
</dbReference>
<feature type="region of interest" description="Disordered" evidence="14">
    <location>
        <begin position="1215"/>
        <end position="1255"/>
    </location>
</feature>
<evidence type="ECO:0000313" key="19">
    <source>
        <dbReference type="Ensembl" id="ENSMZEP00005034840.1"/>
    </source>
</evidence>
<dbReference type="SMART" id="SM00249">
    <property type="entry name" value="PHD"/>
    <property type="match status" value="1"/>
</dbReference>